<sequence>MDVDVSKARSILPEERALEGGTRRQSPFREPNRMKVTIKMIRDACGESRDQGRLVINGSQVFTVELCGMVTRIEQHERWTDYEIYDGTGSIRSRIWPRDEDGYTDMSGSRVGGYYAVNGTCTVIDGDAMINTLIAREVTNYNSVTEHMLSVIHEHLELGHRLSSNRIVDRMGTKAQLDIDKEGVLMLLSSDEEREKEDGLTEDYIRAKMGLDRDNMRKVLDGLINEGLVYNTVDEYHYKMAG</sequence>
<reference evidence="9" key="1">
    <citation type="journal article" date="2019" name="BMC Genomics">
        <title>A new reference genome for Sorghum bicolor reveals high levels of sequence similarity between sweet and grain genotypes: implications for the genetics of sugar metabolism.</title>
        <authorList>
            <person name="Cooper E.A."/>
            <person name="Brenton Z.W."/>
            <person name="Flinn B.S."/>
            <person name="Jenkins J."/>
            <person name="Shu S."/>
            <person name="Flowers D."/>
            <person name="Luo F."/>
            <person name="Wang Y."/>
            <person name="Xia P."/>
            <person name="Barry K."/>
            <person name="Daum C."/>
            <person name="Lipzen A."/>
            <person name="Yoshinaga Y."/>
            <person name="Schmutz J."/>
            <person name="Saski C."/>
            <person name="Vermerris W."/>
            <person name="Kresovich S."/>
        </authorList>
    </citation>
    <scope>NUCLEOTIDE SEQUENCE</scope>
</reference>
<keyword evidence="3" id="KW-0227">DNA damage</keyword>
<proteinExistence type="inferred from homology"/>
<dbReference type="InterPro" id="IPR040260">
    <property type="entry name" value="RFA2-like"/>
</dbReference>
<dbReference type="Proteomes" id="UP000807115">
    <property type="component" value="Chromosome 9"/>
</dbReference>
<dbReference type="AlphaFoldDB" id="A0A921QA95"/>
<evidence type="ECO:0000256" key="7">
    <source>
        <dbReference type="ARBA" id="ARBA00023242"/>
    </source>
</evidence>
<dbReference type="GO" id="GO:0003677">
    <property type="term" value="F:DNA binding"/>
    <property type="evidence" value="ECO:0007669"/>
    <property type="project" value="UniProtKB-KW"/>
</dbReference>
<dbReference type="EMBL" id="CM027688">
    <property type="protein sequence ID" value="KAG0518389.1"/>
    <property type="molecule type" value="Genomic_DNA"/>
</dbReference>
<evidence type="ECO:0000256" key="5">
    <source>
        <dbReference type="ARBA" id="ARBA00023172"/>
    </source>
</evidence>
<dbReference type="GO" id="GO:0006281">
    <property type="term" value="P:DNA repair"/>
    <property type="evidence" value="ECO:0007669"/>
    <property type="project" value="UniProtKB-KW"/>
</dbReference>
<dbReference type="InterPro" id="IPR036388">
    <property type="entry name" value="WH-like_DNA-bd_sf"/>
</dbReference>
<keyword evidence="6" id="KW-0234">DNA repair</keyword>
<reference evidence="9" key="2">
    <citation type="submission" date="2020-10" db="EMBL/GenBank/DDBJ databases">
        <authorList>
            <person name="Cooper E.A."/>
            <person name="Brenton Z.W."/>
            <person name="Flinn B.S."/>
            <person name="Jenkins J."/>
            <person name="Shu S."/>
            <person name="Flowers D."/>
            <person name="Luo F."/>
            <person name="Wang Y."/>
            <person name="Xia P."/>
            <person name="Barry K."/>
            <person name="Daum C."/>
            <person name="Lipzen A."/>
            <person name="Yoshinaga Y."/>
            <person name="Schmutz J."/>
            <person name="Saski C."/>
            <person name="Vermerris W."/>
            <person name="Kresovich S."/>
        </authorList>
    </citation>
    <scope>NUCLEOTIDE SEQUENCE</scope>
</reference>
<dbReference type="Pfam" id="PF08784">
    <property type="entry name" value="RPA_C"/>
    <property type="match status" value="1"/>
</dbReference>
<evidence type="ECO:0000259" key="8">
    <source>
        <dbReference type="Pfam" id="PF08784"/>
    </source>
</evidence>
<evidence type="ECO:0000313" key="9">
    <source>
        <dbReference type="EMBL" id="KAG0518389.1"/>
    </source>
</evidence>
<evidence type="ECO:0000313" key="10">
    <source>
        <dbReference type="Proteomes" id="UP000807115"/>
    </source>
</evidence>
<dbReference type="InterPro" id="IPR014892">
    <property type="entry name" value="RPA_C"/>
</dbReference>
<organism evidence="9 10">
    <name type="scientific">Sorghum bicolor</name>
    <name type="common">Sorghum</name>
    <name type="synonym">Sorghum vulgare</name>
    <dbReference type="NCBI Taxonomy" id="4558"/>
    <lineage>
        <taxon>Eukaryota</taxon>
        <taxon>Viridiplantae</taxon>
        <taxon>Streptophyta</taxon>
        <taxon>Embryophyta</taxon>
        <taxon>Tracheophyta</taxon>
        <taxon>Spermatophyta</taxon>
        <taxon>Magnoliopsida</taxon>
        <taxon>Liliopsida</taxon>
        <taxon>Poales</taxon>
        <taxon>Poaceae</taxon>
        <taxon>PACMAD clade</taxon>
        <taxon>Panicoideae</taxon>
        <taxon>Andropogonodae</taxon>
        <taxon>Andropogoneae</taxon>
        <taxon>Sorghinae</taxon>
        <taxon>Sorghum</taxon>
    </lineage>
</organism>
<comment type="subcellular location">
    <subcellularLocation>
        <location evidence="1">Nucleus</location>
    </subcellularLocation>
</comment>
<dbReference type="InterPro" id="IPR036390">
    <property type="entry name" value="WH_DNA-bd_sf"/>
</dbReference>
<dbReference type="SUPFAM" id="SSF50249">
    <property type="entry name" value="Nucleic acid-binding proteins"/>
    <property type="match status" value="1"/>
</dbReference>
<keyword evidence="4" id="KW-0238">DNA-binding</keyword>
<gene>
    <name evidence="9" type="ORF">BDA96_09G171100</name>
</gene>
<dbReference type="Gene3D" id="1.10.10.10">
    <property type="entry name" value="Winged helix-like DNA-binding domain superfamily/Winged helix DNA-binding domain"/>
    <property type="match status" value="1"/>
</dbReference>
<comment type="similarity">
    <text evidence="2">Belongs to the replication factor A protein 2 family.</text>
</comment>
<evidence type="ECO:0000256" key="4">
    <source>
        <dbReference type="ARBA" id="ARBA00023125"/>
    </source>
</evidence>
<dbReference type="SUPFAM" id="SSF46785">
    <property type="entry name" value="Winged helix' DNA-binding domain"/>
    <property type="match status" value="1"/>
</dbReference>
<keyword evidence="5" id="KW-0233">DNA recombination</keyword>
<dbReference type="GO" id="GO:0005634">
    <property type="term" value="C:nucleus"/>
    <property type="evidence" value="ECO:0007669"/>
    <property type="project" value="UniProtKB-SubCell"/>
</dbReference>
<name>A0A921QA95_SORBI</name>
<dbReference type="InterPro" id="IPR012340">
    <property type="entry name" value="NA-bd_OB-fold"/>
</dbReference>
<evidence type="ECO:0000256" key="1">
    <source>
        <dbReference type="ARBA" id="ARBA00004123"/>
    </source>
</evidence>
<feature type="domain" description="Replication protein A C-terminal" evidence="8">
    <location>
        <begin position="184"/>
        <end position="235"/>
    </location>
</feature>
<dbReference type="GO" id="GO:0006310">
    <property type="term" value="P:DNA recombination"/>
    <property type="evidence" value="ECO:0007669"/>
    <property type="project" value="UniProtKB-KW"/>
</dbReference>
<evidence type="ECO:0000256" key="3">
    <source>
        <dbReference type="ARBA" id="ARBA00022763"/>
    </source>
</evidence>
<dbReference type="PANTHER" id="PTHR13989:SF49">
    <property type="entry name" value="REPLICATION PROTEIN A 32 KDA SUBUNIT B"/>
    <property type="match status" value="1"/>
</dbReference>
<dbReference type="Gene3D" id="2.40.50.140">
    <property type="entry name" value="Nucleic acid-binding proteins"/>
    <property type="match status" value="1"/>
</dbReference>
<dbReference type="PANTHER" id="PTHR13989">
    <property type="entry name" value="REPLICATION PROTEIN A-RELATED"/>
    <property type="match status" value="1"/>
</dbReference>
<accession>A0A921QA95</accession>
<protein>
    <recommendedName>
        <fullName evidence="8">Replication protein A C-terminal domain-containing protein</fullName>
    </recommendedName>
</protein>
<evidence type="ECO:0000256" key="2">
    <source>
        <dbReference type="ARBA" id="ARBA00007815"/>
    </source>
</evidence>
<comment type="caution">
    <text evidence="9">The sequence shown here is derived from an EMBL/GenBank/DDBJ whole genome shotgun (WGS) entry which is preliminary data.</text>
</comment>
<evidence type="ECO:0000256" key="6">
    <source>
        <dbReference type="ARBA" id="ARBA00023204"/>
    </source>
</evidence>
<keyword evidence="7" id="KW-0539">Nucleus</keyword>